<keyword evidence="1" id="KW-1133">Transmembrane helix</keyword>
<comment type="caution">
    <text evidence="2">The sequence shown here is derived from an EMBL/GenBank/DDBJ whole genome shotgun (WGS) entry which is preliminary data.</text>
</comment>
<keyword evidence="1" id="KW-0472">Membrane</keyword>
<organism evidence="2 3">
    <name type="scientific">Paractinoplanes bogorensis</name>
    <dbReference type="NCBI Taxonomy" id="1610840"/>
    <lineage>
        <taxon>Bacteria</taxon>
        <taxon>Bacillati</taxon>
        <taxon>Actinomycetota</taxon>
        <taxon>Actinomycetes</taxon>
        <taxon>Micromonosporales</taxon>
        <taxon>Micromonosporaceae</taxon>
        <taxon>Paractinoplanes</taxon>
    </lineage>
</organism>
<evidence type="ECO:0000256" key="1">
    <source>
        <dbReference type="SAM" id="Phobius"/>
    </source>
</evidence>
<keyword evidence="3" id="KW-1185">Reference proteome</keyword>
<keyword evidence="1" id="KW-0812">Transmembrane</keyword>
<gene>
    <name evidence="2" type="ORF">KOI35_09250</name>
</gene>
<name>A0ABS5YJU8_9ACTN</name>
<dbReference type="RefSeq" id="WP_215785672.1">
    <property type="nucleotide sequence ID" value="NZ_JAHKKG010000003.1"/>
</dbReference>
<reference evidence="2 3" key="1">
    <citation type="submission" date="2021-06" db="EMBL/GenBank/DDBJ databases">
        <title>Actinoplanes lichenicola sp. nov., and Actinoplanes ovalisporus sp. nov., isolated from lichen in Thailand.</title>
        <authorList>
            <person name="Saeng-In P."/>
            <person name="Kanchanasin P."/>
            <person name="Yuki M."/>
            <person name="Kudo T."/>
            <person name="Ohkuma M."/>
            <person name="Phongsopitanun W."/>
            <person name="Tanasupawat S."/>
        </authorList>
    </citation>
    <scope>NUCLEOTIDE SEQUENCE [LARGE SCALE GENOMIC DNA]</scope>
    <source>
        <strain evidence="2 3">NBRC 110975</strain>
    </source>
</reference>
<dbReference type="EMBL" id="JAHKKG010000003">
    <property type="protein sequence ID" value="MBU2663692.1"/>
    <property type="molecule type" value="Genomic_DNA"/>
</dbReference>
<sequence length="126" mass="13285">MTRIRRALIVAGALVTAYGLAGVLFDPGVLLFLAAVVVFHDLVWMPVVLAFGALVARPVARFVAIVAASVLVVGVPLVVAQPPAGNPSVLPLDYGRNLLFVLAALLAAAVLVAAYRRRRRVPPRGR</sequence>
<feature type="transmembrane region" description="Helical" evidence="1">
    <location>
        <begin position="29"/>
        <end position="52"/>
    </location>
</feature>
<dbReference type="Proteomes" id="UP001519654">
    <property type="component" value="Unassembled WGS sequence"/>
</dbReference>
<evidence type="ECO:0000313" key="3">
    <source>
        <dbReference type="Proteomes" id="UP001519654"/>
    </source>
</evidence>
<proteinExistence type="predicted"/>
<feature type="transmembrane region" description="Helical" evidence="1">
    <location>
        <begin position="59"/>
        <end position="78"/>
    </location>
</feature>
<feature type="transmembrane region" description="Helical" evidence="1">
    <location>
        <begin position="98"/>
        <end position="116"/>
    </location>
</feature>
<evidence type="ECO:0000313" key="2">
    <source>
        <dbReference type="EMBL" id="MBU2663692.1"/>
    </source>
</evidence>
<accession>A0ABS5YJU8</accession>
<protein>
    <submittedName>
        <fullName evidence="2">Uncharacterized protein</fullName>
    </submittedName>
</protein>